<feature type="compositionally biased region" description="Basic residues" evidence="2">
    <location>
        <begin position="56"/>
        <end position="76"/>
    </location>
</feature>
<dbReference type="SUPFAM" id="SSF53187">
    <property type="entry name" value="Zn-dependent exopeptidases"/>
    <property type="match status" value="1"/>
</dbReference>
<dbReference type="SMART" id="SM00646">
    <property type="entry name" value="Ami_3"/>
    <property type="match status" value="1"/>
</dbReference>
<feature type="compositionally biased region" description="Low complexity" evidence="2">
    <location>
        <begin position="35"/>
        <end position="49"/>
    </location>
</feature>
<dbReference type="PANTHER" id="PTHR30404">
    <property type="entry name" value="N-ACETYLMURAMOYL-L-ALANINE AMIDASE"/>
    <property type="match status" value="1"/>
</dbReference>
<evidence type="ECO:0000313" key="5">
    <source>
        <dbReference type="EMBL" id="VYT94721.1"/>
    </source>
</evidence>
<dbReference type="RefSeq" id="WP_034725111.1">
    <property type="nucleotide sequence ID" value="NZ_BAABYO010000001.1"/>
</dbReference>
<name>A0A6N3ASX5_9FIRM</name>
<keyword evidence="3" id="KW-0472">Membrane</keyword>
<dbReference type="AlphaFoldDB" id="A0A6N3ASX5"/>
<dbReference type="GeneID" id="89565800"/>
<reference evidence="5" key="1">
    <citation type="submission" date="2019-11" db="EMBL/GenBank/DDBJ databases">
        <authorList>
            <person name="Feng L."/>
        </authorList>
    </citation>
    <scope>NUCLEOTIDE SEQUENCE</scope>
    <source>
        <strain evidence="5">IbartlettiiLFYP30</strain>
    </source>
</reference>
<evidence type="ECO:0000256" key="3">
    <source>
        <dbReference type="SAM" id="Phobius"/>
    </source>
</evidence>
<gene>
    <name evidence="5" type="primary">cwlC</name>
    <name evidence="5" type="ORF">IBLFYP30_01398</name>
</gene>
<evidence type="ECO:0000259" key="4">
    <source>
        <dbReference type="SMART" id="SM00646"/>
    </source>
</evidence>
<dbReference type="Gene3D" id="3.40.630.40">
    <property type="entry name" value="Zn-dependent exopeptidases"/>
    <property type="match status" value="1"/>
</dbReference>
<feature type="transmembrane region" description="Helical" evidence="3">
    <location>
        <begin position="84"/>
        <end position="101"/>
    </location>
</feature>
<dbReference type="GO" id="GO:0009253">
    <property type="term" value="P:peptidoglycan catabolic process"/>
    <property type="evidence" value="ECO:0007669"/>
    <property type="project" value="InterPro"/>
</dbReference>
<evidence type="ECO:0000256" key="2">
    <source>
        <dbReference type="SAM" id="MobiDB-lite"/>
    </source>
</evidence>
<keyword evidence="3" id="KW-0812">Transmembrane</keyword>
<dbReference type="InterPro" id="IPR050695">
    <property type="entry name" value="N-acetylmuramoyl_amidase_3"/>
</dbReference>
<organism evidence="5">
    <name type="scientific">Intestinibacter bartlettii</name>
    <dbReference type="NCBI Taxonomy" id="261299"/>
    <lineage>
        <taxon>Bacteria</taxon>
        <taxon>Bacillati</taxon>
        <taxon>Bacillota</taxon>
        <taxon>Clostridia</taxon>
        <taxon>Peptostreptococcales</taxon>
        <taxon>Peptostreptococcaceae</taxon>
        <taxon>Intestinibacter</taxon>
    </lineage>
</organism>
<dbReference type="GO" id="GO:0008745">
    <property type="term" value="F:N-acetylmuramoyl-L-alanine amidase activity"/>
    <property type="evidence" value="ECO:0007669"/>
    <property type="project" value="UniProtKB-EC"/>
</dbReference>
<keyword evidence="3" id="KW-1133">Transmembrane helix</keyword>
<dbReference type="CDD" id="cd02696">
    <property type="entry name" value="MurNAc-LAA"/>
    <property type="match status" value="1"/>
</dbReference>
<dbReference type="InterPro" id="IPR002508">
    <property type="entry name" value="MurNAc-LAA_cat"/>
</dbReference>
<dbReference type="EC" id="3.5.1.28" evidence="5"/>
<dbReference type="PANTHER" id="PTHR30404:SF0">
    <property type="entry name" value="N-ACETYLMURAMOYL-L-ALANINE AMIDASE AMIC"/>
    <property type="match status" value="1"/>
</dbReference>
<dbReference type="Pfam" id="PF01520">
    <property type="entry name" value="Amidase_3"/>
    <property type="match status" value="1"/>
</dbReference>
<keyword evidence="1 5" id="KW-0378">Hydrolase</keyword>
<dbReference type="GO" id="GO:0030288">
    <property type="term" value="C:outer membrane-bounded periplasmic space"/>
    <property type="evidence" value="ECO:0007669"/>
    <property type="project" value="TreeGrafter"/>
</dbReference>
<evidence type="ECO:0000256" key="1">
    <source>
        <dbReference type="ARBA" id="ARBA00022801"/>
    </source>
</evidence>
<feature type="region of interest" description="Disordered" evidence="2">
    <location>
        <begin position="1"/>
        <end position="76"/>
    </location>
</feature>
<accession>A0A6N3ASX5</accession>
<protein>
    <submittedName>
        <fullName evidence="5">Sporulation-specific N-acetylmuramoyl-L-alanine amidase</fullName>
        <ecNumber evidence="5">3.5.1.28</ecNumber>
    </submittedName>
</protein>
<sequence length="332" mass="37075">MTKKKTGNTTNKEGKKTTQTRKKQSTTTRSRESQSRNTRTSTQNRNTKSGNTQTRTAKRSSGRKKLKKKKGLHRKKTSLRTRRLIALVCTILILIVVGFIGKKTVSFVSSIWPNIESVKNSLTGGKIDKTNVDTSDQYDINDEKQPTLEAKHNIFIDVGCGGNETGYVTKDNVKEKDLDLEIAKLVAKQLSKYDDVNVILSRQEDVYMSADERKSLAENQNAELFVSIHMAGENTGKADGVETIYYKGSQNGSYDFASLMQTSIMAFIKAENRGTSAYEMSVLKDNSMPSIYIQCGFLSNSAEKKKLTDKEYQQELAKGIAQGILSYIDAKK</sequence>
<dbReference type="EMBL" id="CACRUE010000022">
    <property type="protein sequence ID" value="VYT94721.1"/>
    <property type="molecule type" value="Genomic_DNA"/>
</dbReference>
<feature type="domain" description="MurNAc-LAA" evidence="4">
    <location>
        <begin position="214"/>
        <end position="325"/>
    </location>
</feature>
<proteinExistence type="predicted"/>